<proteinExistence type="predicted"/>
<dbReference type="InterPro" id="IPR024079">
    <property type="entry name" value="MetalloPept_cat_dom_sf"/>
</dbReference>
<comment type="caution">
    <text evidence="7">The sequence shown here is derived from an EMBL/GenBank/DDBJ whole genome shotgun (WGS) entry which is preliminary data.</text>
</comment>
<dbReference type="GO" id="GO:0046872">
    <property type="term" value="F:metal ion binding"/>
    <property type="evidence" value="ECO:0007669"/>
    <property type="project" value="UniProtKB-KW"/>
</dbReference>
<dbReference type="GO" id="GO:0006508">
    <property type="term" value="P:proteolysis"/>
    <property type="evidence" value="ECO:0007669"/>
    <property type="project" value="UniProtKB-KW"/>
</dbReference>
<dbReference type="PANTHER" id="PTHR15910:SF1">
    <property type="entry name" value="ARCHAEMETZINCIN-2"/>
    <property type="match status" value="1"/>
</dbReference>
<dbReference type="AlphaFoldDB" id="A0AA39ZFK0"/>
<dbReference type="GO" id="GO:0008237">
    <property type="term" value="F:metallopeptidase activity"/>
    <property type="evidence" value="ECO:0007669"/>
    <property type="project" value="UniProtKB-KW"/>
</dbReference>
<dbReference type="Gene3D" id="3.40.390.10">
    <property type="entry name" value="Collagenase (Catalytic Domain)"/>
    <property type="match status" value="1"/>
</dbReference>
<keyword evidence="2" id="KW-0645">Protease</keyword>
<keyword evidence="4" id="KW-0378">Hydrolase</keyword>
<comment type="cofactor">
    <cofactor evidence="1">
        <name>Zn(2+)</name>
        <dbReference type="ChEBI" id="CHEBI:29105"/>
    </cofactor>
</comment>
<keyword evidence="6" id="KW-0482">Metalloprotease</keyword>
<dbReference type="InterPro" id="IPR012962">
    <property type="entry name" value="Pept_M54_archaemetzincn"/>
</dbReference>
<evidence type="ECO:0000313" key="8">
    <source>
        <dbReference type="Proteomes" id="UP001174997"/>
    </source>
</evidence>
<keyword evidence="5" id="KW-0862">Zinc</keyword>
<dbReference type="Pfam" id="PF07998">
    <property type="entry name" value="Peptidase_M54"/>
    <property type="match status" value="1"/>
</dbReference>
<sequence>MAPCKHANLFLDVSPNAAQAGFARPPAAKRRAAASLASRIKPGKADEEDAQSLAGTFPGPLILPDDLLSVYPKDSDSGQTVKLWQRSKHRNRLHPNTPNTIHVAAPPSCSPKMKHVKDWIKPLTATQGEEDVHPPRPKDLAAYLAAYYHPLPVTQTPNLSWVPWEDDGCSPAATKDKDRYIGLQQGQNVTRVRTRPCPDGAYERQLNLSDILDALLHMVEEIHPRYALVMMLHHDLYEDETDDFCCGRAYGGSRVSVVTSSRYHPGLDWYQEIERAHMWPASHCGNFVRRKCGVRPETAKRRKVTVGGGDDDAAGEGRHEGTAMRAAVDAYVAAPAPEKDLAGLWFGRTALTISHELGHCFCLGHCNYYACAMQGTGGIVEDVRQPPYLCPVCLEKVISGFLEVKEYAEMGRERLILQRYEKLYELCTDKTRAGVKMFAGYGAWLGKRIEALKAEEEQKGSVPCIDLTNDSGDN</sequence>
<evidence type="ECO:0008006" key="9">
    <source>
        <dbReference type="Google" id="ProtNLM"/>
    </source>
</evidence>
<accession>A0AA39ZFK0</accession>
<dbReference type="SUPFAM" id="SSF55486">
    <property type="entry name" value="Metalloproteases ('zincins'), catalytic domain"/>
    <property type="match status" value="1"/>
</dbReference>
<keyword evidence="3" id="KW-0479">Metal-binding</keyword>
<reference evidence="7" key="1">
    <citation type="submission" date="2023-06" db="EMBL/GenBank/DDBJ databases">
        <title>Genome-scale phylogeny and comparative genomics of the fungal order Sordariales.</title>
        <authorList>
            <consortium name="Lawrence Berkeley National Laboratory"/>
            <person name="Hensen N."/>
            <person name="Bonometti L."/>
            <person name="Westerberg I."/>
            <person name="Brannstrom I.O."/>
            <person name="Guillou S."/>
            <person name="Cros-Aarteil S."/>
            <person name="Calhoun S."/>
            <person name="Haridas S."/>
            <person name="Kuo A."/>
            <person name="Mondo S."/>
            <person name="Pangilinan J."/>
            <person name="Riley R."/>
            <person name="Labutti K."/>
            <person name="Andreopoulos B."/>
            <person name="Lipzen A."/>
            <person name="Chen C."/>
            <person name="Yanf M."/>
            <person name="Daum C."/>
            <person name="Ng V."/>
            <person name="Clum A."/>
            <person name="Steindorff A."/>
            <person name="Ohm R."/>
            <person name="Martin F."/>
            <person name="Silar P."/>
            <person name="Natvig D."/>
            <person name="Lalanne C."/>
            <person name="Gautier V."/>
            <person name="Ament-Velasquez S.L."/>
            <person name="Kruys A."/>
            <person name="Hutchinson M.I."/>
            <person name="Powell A.J."/>
            <person name="Barry K."/>
            <person name="Miller A.N."/>
            <person name="Grigoriev I.V."/>
            <person name="Debuchy R."/>
            <person name="Gladieux P."/>
            <person name="Thoren M.H."/>
            <person name="Johannesson H."/>
        </authorList>
    </citation>
    <scope>NUCLEOTIDE SEQUENCE</scope>
    <source>
        <strain evidence="7">CBS 307.81</strain>
    </source>
</reference>
<gene>
    <name evidence="7" type="ORF">QBC41DRAFT_222375</name>
</gene>
<dbReference type="EMBL" id="JAULSY010000035">
    <property type="protein sequence ID" value="KAK0670099.1"/>
    <property type="molecule type" value="Genomic_DNA"/>
</dbReference>
<protein>
    <recommendedName>
        <fullName evidence="9">Archaemetzincin-2</fullName>
    </recommendedName>
</protein>
<evidence type="ECO:0000256" key="5">
    <source>
        <dbReference type="ARBA" id="ARBA00022833"/>
    </source>
</evidence>
<name>A0AA39ZFK0_9PEZI</name>
<evidence type="ECO:0000256" key="6">
    <source>
        <dbReference type="ARBA" id="ARBA00023049"/>
    </source>
</evidence>
<dbReference type="CDD" id="cd11375">
    <property type="entry name" value="Peptidase_M54"/>
    <property type="match status" value="1"/>
</dbReference>
<evidence type="ECO:0000256" key="4">
    <source>
        <dbReference type="ARBA" id="ARBA00022801"/>
    </source>
</evidence>
<keyword evidence="8" id="KW-1185">Reference proteome</keyword>
<evidence type="ECO:0000256" key="2">
    <source>
        <dbReference type="ARBA" id="ARBA00022670"/>
    </source>
</evidence>
<evidence type="ECO:0000256" key="3">
    <source>
        <dbReference type="ARBA" id="ARBA00022723"/>
    </source>
</evidence>
<evidence type="ECO:0000256" key="1">
    <source>
        <dbReference type="ARBA" id="ARBA00001947"/>
    </source>
</evidence>
<dbReference type="PANTHER" id="PTHR15910">
    <property type="entry name" value="ARCHAEMETZINCIN"/>
    <property type="match status" value="1"/>
</dbReference>
<organism evidence="7 8">
    <name type="scientific">Cercophora samala</name>
    <dbReference type="NCBI Taxonomy" id="330535"/>
    <lineage>
        <taxon>Eukaryota</taxon>
        <taxon>Fungi</taxon>
        <taxon>Dikarya</taxon>
        <taxon>Ascomycota</taxon>
        <taxon>Pezizomycotina</taxon>
        <taxon>Sordariomycetes</taxon>
        <taxon>Sordariomycetidae</taxon>
        <taxon>Sordariales</taxon>
        <taxon>Lasiosphaeriaceae</taxon>
        <taxon>Cercophora</taxon>
    </lineage>
</organism>
<evidence type="ECO:0000313" key="7">
    <source>
        <dbReference type="EMBL" id="KAK0670099.1"/>
    </source>
</evidence>
<dbReference type="Proteomes" id="UP001174997">
    <property type="component" value="Unassembled WGS sequence"/>
</dbReference>